<evidence type="ECO:0000256" key="1">
    <source>
        <dbReference type="SAM" id="SignalP"/>
    </source>
</evidence>
<dbReference type="Proteomes" id="UP000189956">
    <property type="component" value="Unassembled WGS sequence"/>
</dbReference>
<dbReference type="InterPro" id="IPR036249">
    <property type="entry name" value="Thioredoxin-like_sf"/>
</dbReference>
<dbReference type="InterPro" id="IPR050553">
    <property type="entry name" value="Thioredoxin_ResA/DsbE_sf"/>
</dbReference>
<feature type="signal peptide" evidence="1">
    <location>
        <begin position="1"/>
        <end position="21"/>
    </location>
</feature>
<evidence type="ECO:0000313" key="3">
    <source>
        <dbReference type="EMBL" id="SJZ36205.1"/>
    </source>
</evidence>
<name>A0A1T4K1N5_PORCN</name>
<keyword evidence="1" id="KW-0732">Signal</keyword>
<dbReference type="PANTHER" id="PTHR42852">
    <property type="entry name" value="THIOL:DISULFIDE INTERCHANGE PROTEIN DSBE"/>
    <property type="match status" value="1"/>
</dbReference>
<reference evidence="3 4" key="1">
    <citation type="submission" date="2017-02" db="EMBL/GenBank/DDBJ databases">
        <authorList>
            <person name="Peterson S.W."/>
        </authorList>
    </citation>
    <scope>NUCLEOTIDE SEQUENCE [LARGE SCALE GENOMIC DNA]</scope>
    <source>
        <strain evidence="3 4">ATCC 700135</strain>
    </source>
</reference>
<organism evidence="3 4">
    <name type="scientific">Porphyromonas cangingivalis</name>
    <dbReference type="NCBI Taxonomy" id="36874"/>
    <lineage>
        <taxon>Bacteria</taxon>
        <taxon>Pseudomonadati</taxon>
        <taxon>Bacteroidota</taxon>
        <taxon>Bacteroidia</taxon>
        <taxon>Bacteroidales</taxon>
        <taxon>Porphyromonadaceae</taxon>
        <taxon>Porphyromonas</taxon>
    </lineage>
</organism>
<dbReference type="PROSITE" id="PS51352">
    <property type="entry name" value="THIOREDOXIN_2"/>
    <property type="match status" value="1"/>
</dbReference>
<evidence type="ECO:0000259" key="2">
    <source>
        <dbReference type="PROSITE" id="PS51352"/>
    </source>
</evidence>
<protein>
    <submittedName>
        <fullName evidence="3">Thiol-disulfide isomerase or thioredoxin</fullName>
    </submittedName>
</protein>
<keyword evidence="3" id="KW-0413">Isomerase</keyword>
<dbReference type="PANTHER" id="PTHR42852:SF13">
    <property type="entry name" value="PROTEIN DIPZ"/>
    <property type="match status" value="1"/>
</dbReference>
<feature type="domain" description="Thioredoxin" evidence="2">
    <location>
        <begin position="323"/>
        <end position="461"/>
    </location>
</feature>
<evidence type="ECO:0000313" key="4">
    <source>
        <dbReference type="Proteomes" id="UP000189956"/>
    </source>
</evidence>
<dbReference type="InterPro" id="IPR013766">
    <property type="entry name" value="Thioredoxin_domain"/>
</dbReference>
<dbReference type="AlphaFoldDB" id="A0A1T4K1N5"/>
<dbReference type="SUPFAM" id="SSF52833">
    <property type="entry name" value="Thioredoxin-like"/>
    <property type="match status" value="1"/>
</dbReference>
<gene>
    <name evidence="3" type="ORF">SAMN02745205_00504</name>
</gene>
<dbReference type="Gene3D" id="3.40.30.10">
    <property type="entry name" value="Glutaredoxin"/>
    <property type="match status" value="1"/>
</dbReference>
<dbReference type="GO" id="GO:0016491">
    <property type="term" value="F:oxidoreductase activity"/>
    <property type="evidence" value="ECO:0007669"/>
    <property type="project" value="InterPro"/>
</dbReference>
<dbReference type="EMBL" id="FUWL01000004">
    <property type="protein sequence ID" value="SJZ36205.1"/>
    <property type="molecule type" value="Genomic_DNA"/>
</dbReference>
<dbReference type="Pfam" id="PF08534">
    <property type="entry name" value="Redoxin"/>
    <property type="match status" value="1"/>
</dbReference>
<proteinExistence type="predicted"/>
<dbReference type="RefSeq" id="WP_234983413.1">
    <property type="nucleotide sequence ID" value="NZ_FUWL01000004.1"/>
</dbReference>
<sequence>MNMKFYYGALALLLGLSGITAGCSSQNKDQVTQNTVHLRGQIIDLGADQVELRYNGATSQIGTSRDVTLHLDAQGYVDTVLTIDAPSYYSIGRNILYLTPGDDLEVKIFAKADEATFTGRGAEANNYLKGRVLPKRGSFLDGGRNIVDSFEKTKAVVDSLARVRMSVLDTLSGVSDEFKELESARIKADVINSYIYYPMYANTYTGPDAQKLFAEVWQKHSESLAEEMRERFGEITNAKYLDVATVRDVLKHHQDTVLHSLWFEGVQIPEQISDFYEVVAYSSRLKGHISEELARDAMTFVSTVKYEPFASELKYSIKKATKLFAGEPAIDIEMTDIEGNPRKLSDFKGRLIYVDLWATWCGPCLKEAPLFEALAKRYEGKDIVFVPIGTDTKAQVWRDFLAEHKKELPQYHTTDAVLHTDWAVDFIPRFILIDKDFRIIDAHAPRPSEEAIVGLIDTWLAK</sequence>
<accession>A0A1T4K1N5</accession>
<dbReference type="GO" id="GO:0016853">
    <property type="term" value="F:isomerase activity"/>
    <property type="evidence" value="ECO:0007669"/>
    <property type="project" value="UniProtKB-KW"/>
</dbReference>
<dbReference type="InterPro" id="IPR013740">
    <property type="entry name" value="Redoxin"/>
</dbReference>
<dbReference type="CDD" id="cd02966">
    <property type="entry name" value="TlpA_like_family"/>
    <property type="match status" value="1"/>
</dbReference>
<feature type="chain" id="PRO_5012730128" evidence="1">
    <location>
        <begin position="22"/>
        <end position="462"/>
    </location>
</feature>
<dbReference type="PROSITE" id="PS51257">
    <property type="entry name" value="PROKAR_LIPOPROTEIN"/>
    <property type="match status" value="1"/>
</dbReference>